<evidence type="ECO:0000256" key="1">
    <source>
        <dbReference type="PROSITE-ProRule" id="PRU00339"/>
    </source>
</evidence>
<dbReference type="InterPro" id="IPR019734">
    <property type="entry name" value="TPR_rpt"/>
</dbReference>
<dbReference type="PANTHER" id="PTHR11102">
    <property type="entry name" value="SEL-1-LIKE PROTEIN"/>
    <property type="match status" value="1"/>
</dbReference>
<organism evidence="2 3">
    <name type="scientific">Capnocytophaga leadbetteri</name>
    <dbReference type="NCBI Taxonomy" id="327575"/>
    <lineage>
        <taxon>Bacteria</taxon>
        <taxon>Pseudomonadati</taxon>
        <taxon>Bacteroidota</taxon>
        <taxon>Flavobacteriia</taxon>
        <taxon>Flavobacteriales</taxon>
        <taxon>Flavobacteriaceae</taxon>
        <taxon>Capnocytophaga</taxon>
    </lineage>
</organism>
<dbReference type="InterPro" id="IPR050767">
    <property type="entry name" value="Sel1_AlgK"/>
</dbReference>
<name>A0A2T5XWF4_9FLAO</name>
<dbReference type="InterPro" id="IPR006597">
    <property type="entry name" value="Sel1-like"/>
</dbReference>
<accession>A0A2T5XWF4</accession>
<keyword evidence="1" id="KW-0802">TPR repeat</keyword>
<dbReference type="Proteomes" id="UP000243985">
    <property type="component" value="Unassembled WGS sequence"/>
</dbReference>
<dbReference type="AlphaFoldDB" id="A0A2T5XWF4"/>
<dbReference type="EMBL" id="QBKG01000003">
    <property type="protein sequence ID" value="PTX07713.1"/>
    <property type="molecule type" value="Genomic_DNA"/>
</dbReference>
<dbReference type="GeneID" id="84580275"/>
<feature type="repeat" description="TPR" evidence="1">
    <location>
        <begin position="667"/>
        <end position="700"/>
    </location>
</feature>
<protein>
    <submittedName>
        <fullName evidence="2">Uncharacterized protein</fullName>
    </submittedName>
</protein>
<evidence type="ECO:0000313" key="3">
    <source>
        <dbReference type="Proteomes" id="UP000243985"/>
    </source>
</evidence>
<reference evidence="2 3" key="1">
    <citation type="submission" date="2018-04" db="EMBL/GenBank/DDBJ databases">
        <title>Genomic Encyclopedia of Archaeal and Bacterial Type Strains, Phase II (KMG-II): from individual species to whole genera.</title>
        <authorList>
            <person name="Goeker M."/>
        </authorList>
    </citation>
    <scope>NUCLEOTIDE SEQUENCE [LARGE SCALE GENOMIC DNA]</scope>
    <source>
        <strain evidence="2 3">DSM 22902</strain>
    </source>
</reference>
<gene>
    <name evidence="2" type="ORF">C8P65_10381</name>
</gene>
<dbReference type="InterPro" id="IPR011990">
    <property type="entry name" value="TPR-like_helical_dom_sf"/>
</dbReference>
<proteinExistence type="predicted"/>
<dbReference type="RefSeq" id="WP_107781657.1">
    <property type="nucleotide sequence ID" value="NZ_QBKG01000003.1"/>
</dbReference>
<dbReference type="Gene3D" id="1.25.40.10">
    <property type="entry name" value="Tetratricopeptide repeat domain"/>
    <property type="match status" value="5"/>
</dbReference>
<dbReference type="Pfam" id="PF08238">
    <property type="entry name" value="Sel1"/>
    <property type="match status" value="16"/>
</dbReference>
<dbReference type="SUPFAM" id="SSF81901">
    <property type="entry name" value="HCP-like"/>
    <property type="match status" value="5"/>
</dbReference>
<dbReference type="PANTHER" id="PTHR11102:SF160">
    <property type="entry name" value="ERAD-ASSOCIATED E3 UBIQUITIN-PROTEIN LIGASE COMPONENT HRD3"/>
    <property type="match status" value="1"/>
</dbReference>
<sequence length="784" mass="87317">MKNLFLALSIFLVANAYGQDSNMRKIMRLAEKGDAQAQMELADAYFNGKGGLKRSFQDAVVWLEKAAEAGDVNAQYQIAQCYMEGKGVAKSEEKGVEWLTKVAEGGNADAQRQLALCYRDGRGVAQSNEKYFFWIEKVADGEKPETQLDLAKAYYVGDGVKKDLNKARFWAEKSSAKGNLEAEYLLAKWAYEASPNSPDALQKLMKVAEKGNPEAQNAIGQAYLNGKGVTKSEEKAIEWLEKAAAKGSAEAQYTMGNFYFYGNSPLIGKFYKKAIEYYTKAAAKGDANAQRQLSVCLYNGIGGTQSYRDAFNWLSRSVNADPTPVTENNLGVCYTTGNGTRASIPQAMELFQKASEAGDAMAQYNLGSLLLEEGQLDVKKGFEYLEKSAAKNNLLALKKLGDLYYNGKYTNLTRERGFEYYTKAAQQVPATATETLDYFFQQQDEVYSEVLYLLSQCYAEGKGVKKSGKEAEMWAIKAADLSNKAAFDYLLKRVEANDPKDPASVNAILTVADGYFYGKGAKKDYNKAFELYEKLAKQENLVAQKRLVEYYSDAKNPKKDAEKTLSWQERIAKRGDAETQYQIGKYYLTLVPDTATNTASTPAQTAKPAQAAVTATATTQQNNNPSIRHRSAMKANVKFTSKEKPMKYISETKGVQWLTKAAEQNYVQAQNELGTYYTAKQDFGQALNYYQKAAQRDFAEAQCNLANCYYNGTGAERSYERAAELYRLSARNGYPLAQYRLAHCYFHGEGIGQSDNRAADWFDQACENGEQRGCEMLRVVIGKK</sequence>
<evidence type="ECO:0000313" key="2">
    <source>
        <dbReference type="EMBL" id="PTX07713.1"/>
    </source>
</evidence>
<comment type="caution">
    <text evidence="2">The sequence shown here is derived from an EMBL/GenBank/DDBJ whole genome shotgun (WGS) entry which is preliminary data.</text>
</comment>
<dbReference type="PROSITE" id="PS50005">
    <property type="entry name" value="TPR"/>
    <property type="match status" value="1"/>
</dbReference>
<dbReference type="SMART" id="SM00671">
    <property type="entry name" value="SEL1"/>
    <property type="match status" value="17"/>
</dbReference>